<evidence type="ECO:0000256" key="9">
    <source>
        <dbReference type="ARBA" id="ARBA00048432"/>
    </source>
</evidence>
<evidence type="ECO:0000313" key="14">
    <source>
        <dbReference type="Proteomes" id="UP001168821"/>
    </source>
</evidence>
<protein>
    <recommendedName>
        <fullName evidence="2">DNA helicase</fullName>
        <ecNumber evidence="2">3.6.4.12</ecNumber>
    </recommendedName>
</protein>
<evidence type="ECO:0000256" key="8">
    <source>
        <dbReference type="ARBA" id="ARBA00023204"/>
    </source>
</evidence>
<keyword evidence="5" id="KW-0378">Hydrolase</keyword>
<dbReference type="GO" id="GO:0005694">
    <property type="term" value="C:chromosome"/>
    <property type="evidence" value="ECO:0007669"/>
    <property type="project" value="UniProtKB-SubCell"/>
</dbReference>
<dbReference type="PROSITE" id="PS51192">
    <property type="entry name" value="HELICASE_ATP_BIND_1"/>
    <property type="match status" value="1"/>
</dbReference>
<keyword evidence="3" id="KW-0158">Chromosome</keyword>
<accession>A0AA38M1H9</accession>
<keyword evidence="6" id="KW-0156">Chromatin regulator</keyword>
<evidence type="ECO:0000256" key="2">
    <source>
        <dbReference type="ARBA" id="ARBA00012551"/>
    </source>
</evidence>
<gene>
    <name evidence="13" type="ORF">Zmor_019146</name>
</gene>
<evidence type="ECO:0000256" key="3">
    <source>
        <dbReference type="ARBA" id="ARBA00022454"/>
    </source>
</evidence>
<evidence type="ECO:0000256" key="5">
    <source>
        <dbReference type="ARBA" id="ARBA00022801"/>
    </source>
</evidence>
<comment type="catalytic activity">
    <reaction evidence="9">
        <text>ATP + H2O = ADP + phosphate + H(+)</text>
        <dbReference type="Rhea" id="RHEA:13065"/>
        <dbReference type="ChEBI" id="CHEBI:15377"/>
        <dbReference type="ChEBI" id="CHEBI:15378"/>
        <dbReference type="ChEBI" id="CHEBI:30616"/>
        <dbReference type="ChEBI" id="CHEBI:43474"/>
        <dbReference type="ChEBI" id="CHEBI:456216"/>
        <dbReference type="EC" id="3.6.4.12"/>
    </reaction>
    <physiologicalReaction direction="left-to-right" evidence="9">
        <dbReference type="Rhea" id="RHEA:13066"/>
    </physiologicalReaction>
</comment>
<dbReference type="PROSITE" id="PS51140">
    <property type="entry name" value="CUE"/>
    <property type="match status" value="1"/>
</dbReference>
<dbReference type="GO" id="GO:0005524">
    <property type="term" value="F:ATP binding"/>
    <property type="evidence" value="ECO:0007669"/>
    <property type="project" value="InterPro"/>
</dbReference>
<dbReference type="InterPro" id="IPR027417">
    <property type="entry name" value="P-loop_NTPase"/>
</dbReference>
<comment type="subcellular location">
    <subcellularLocation>
        <location evidence="1">Chromosome</location>
    </subcellularLocation>
</comment>
<dbReference type="AlphaFoldDB" id="A0AA38M1H9"/>
<dbReference type="Pfam" id="PF00271">
    <property type="entry name" value="Helicase_C"/>
    <property type="match status" value="1"/>
</dbReference>
<evidence type="ECO:0000256" key="1">
    <source>
        <dbReference type="ARBA" id="ARBA00004286"/>
    </source>
</evidence>
<organism evidence="13 14">
    <name type="scientific">Zophobas morio</name>
    <dbReference type="NCBI Taxonomy" id="2755281"/>
    <lineage>
        <taxon>Eukaryota</taxon>
        <taxon>Metazoa</taxon>
        <taxon>Ecdysozoa</taxon>
        <taxon>Arthropoda</taxon>
        <taxon>Hexapoda</taxon>
        <taxon>Insecta</taxon>
        <taxon>Pterygota</taxon>
        <taxon>Neoptera</taxon>
        <taxon>Endopterygota</taxon>
        <taxon>Coleoptera</taxon>
        <taxon>Polyphaga</taxon>
        <taxon>Cucujiformia</taxon>
        <taxon>Tenebrionidae</taxon>
        <taxon>Zophobas</taxon>
    </lineage>
</organism>
<dbReference type="EMBL" id="JALNTZ010000580">
    <property type="protein sequence ID" value="KAJ3632141.1"/>
    <property type="molecule type" value="Genomic_DNA"/>
</dbReference>
<proteinExistence type="predicted"/>
<dbReference type="Pfam" id="PF02845">
    <property type="entry name" value="CUE"/>
    <property type="match status" value="1"/>
</dbReference>
<dbReference type="Proteomes" id="UP001168821">
    <property type="component" value="Unassembled WGS sequence"/>
</dbReference>
<dbReference type="Gene3D" id="3.40.50.10810">
    <property type="entry name" value="Tandem AAA-ATPase domain"/>
    <property type="match status" value="1"/>
</dbReference>
<dbReference type="InterPro" id="IPR014001">
    <property type="entry name" value="Helicase_ATP-bd"/>
</dbReference>
<keyword evidence="4" id="KW-0227">DNA damage</keyword>
<dbReference type="GO" id="GO:0003678">
    <property type="term" value="F:DNA helicase activity"/>
    <property type="evidence" value="ECO:0007669"/>
    <property type="project" value="UniProtKB-EC"/>
</dbReference>
<keyword evidence="14" id="KW-1185">Reference proteome</keyword>
<keyword evidence="8" id="KW-0234">DNA repair</keyword>
<dbReference type="EC" id="3.6.4.12" evidence="2"/>
<feature type="domain" description="Helicase C-terminal" evidence="12">
    <location>
        <begin position="667"/>
        <end position="821"/>
    </location>
</feature>
<dbReference type="SUPFAM" id="SSF52540">
    <property type="entry name" value="P-loop containing nucleoside triphosphate hydrolases"/>
    <property type="match status" value="2"/>
</dbReference>
<dbReference type="CDD" id="cd14279">
    <property type="entry name" value="CUE"/>
    <property type="match status" value="1"/>
</dbReference>
<dbReference type="GO" id="GO:0006325">
    <property type="term" value="P:chromatin organization"/>
    <property type="evidence" value="ECO:0007669"/>
    <property type="project" value="UniProtKB-KW"/>
</dbReference>
<dbReference type="Pfam" id="PF00176">
    <property type="entry name" value="SNF2-rel_dom"/>
    <property type="match status" value="1"/>
</dbReference>
<dbReference type="InterPro" id="IPR038718">
    <property type="entry name" value="SNF2-like_sf"/>
</dbReference>
<evidence type="ECO:0000313" key="13">
    <source>
        <dbReference type="EMBL" id="KAJ3632141.1"/>
    </source>
</evidence>
<dbReference type="PROSITE" id="PS51194">
    <property type="entry name" value="HELICASE_CTER"/>
    <property type="match status" value="1"/>
</dbReference>
<dbReference type="CDD" id="cd18793">
    <property type="entry name" value="SF2_C_SNF"/>
    <property type="match status" value="1"/>
</dbReference>
<dbReference type="InterPro" id="IPR003892">
    <property type="entry name" value="CUE"/>
</dbReference>
<evidence type="ECO:0000256" key="7">
    <source>
        <dbReference type="ARBA" id="ARBA00023125"/>
    </source>
</evidence>
<comment type="caution">
    <text evidence="13">The sequence shown here is derived from an EMBL/GenBank/DDBJ whole genome shotgun (WGS) entry which is preliminary data.</text>
</comment>
<dbReference type="InterPro" id="IPR000330">
    <property type="entry name" value="SNF2_N"/>
</dbReference>
<dbReference type="GO" id="GO:0003677">
    <property type="term" value="F:DNA binding"/>
    <property type="evidence" value="ECO:0007669"/>
    <property type="project" value="UniProtKB-KW"/>
</dbReference>
<feature type="domain" description="CUE" evidence="10">
    <location>
        <begin position="110"/>
        <end position="152"/>
    </location>
</feature>
<dbReference type="InterPro" id="IPR001650">
    <property type="entry name" value="Helicase_C-like"/>
</dbReference>
<evidence type="ECO:0000259" key="11">
    <source>
        <dbReference type="PROSITE" id="PS51192"/>
    </source>
</evidence>
<dbReference type="Gene3D" id="3.40.50.300">
    <property type="entry name" value="P-loop containing nucleotide triphosphate hydrolases"/>
    <property type="match status" value="1"/>
</dbReference>
<dbReference type="GO" id="GO:0006281">
    <property type="term" value="P:DNA repair"/>
    <property type="evidence" value="ECO:0007669"/>
    <property type="project" value="UniProtKB-KW"/>
</dbReference>
<reference evidence="13" key="1">
    <citation type="journal article" date="2023" name="G3 (Bethesda)">
        <title>Whole genome assemblies of Zophobas morio and Tenebrio molitor.</title>
        <authorList>
            <person name="Kaur S."/>
            <person name="Stinson S.A."/>
            <person name="diCenzo G.C."/>
        </authorList>
    </citation>
    <scope>NUCLEOTIDE SEQUENCE</scope>
    <source>
        <strain evidence="13">QUZm001</strain>
    </source>
</reference>
<evidence type="ECO:0000256" key="4">
    <source>
        <dbReference type="ARBA" id="ARBA00022763"/>
    </source>
</evidence>
<evidence type="ECO:0000259" key="10">
    <source>
        <dbReference type="PROSITE" id="PS51140"/>
    </source>
</evidence>
<evidence type="ECO:0000256" key="6">
    <source>
        <dbReference type="ARBA" id="ARBA00022853"/>
    </source>
</evidence>
<name>A0AA38M1H9_9CUCU</name>
<dbReference type="GO" id="GO:0043130">
    <property type="term" value="F:ubiquitin binding"/>
    <property type="evidence" value="ECO:0007669"/>
    <property type="project" value="InterPro"/>
</dbReference>
<dbReference type="PANTHER" id="PTHR10799">
    <property type="entry name" value="SNF2/RAD54 HELICASE FAMILY"/>
    <property type="match status" value="1"/>
</dbReference>
<dbReference type="SMART" id="SM00490">
    <property type="entry name" value="HELICc"/>
    <property type="match status" value="1"/>
</dbReference>
<dbReference type="SMART" id="SM00487">
    <property type="entry name" value="DEXDc"/>
    <property type="match status" value="1"/>
</dbReference>
<dbReference type="SUPFAM" id="SSF160975">
    <property type="entry name" value="AF1531-like"/>
    <property type="match status" value="1"/>
</dbReference>
<dbReference type="GO" id="GO:0016787">
    <property type="term" value="F:hydrolase activity"/>
    <property type="evidence" value="ECO:0007669"/>
    <property type="project" value="UniProtKB-KW"/>
</dbReference>
<evidence type="ECO:0000259" key="12">
    <source>
        <dbReference type="PROSITE" id="PS51194"/>
    </source>
</evidence>
<dbReference type="InterPro" id="IPR049730">
    <property type="entry name" value="SNF2/RAD54-like_C"/>
</dbReference>
<sequence length="842" mass="96707">MWSQNLTKCHLNIDRESFSSESDHDLFTYPVKARLLNGEPEVAKRSYQVIDSDSVSDCFEVETASYNSCTALNTRLVDSSKKFRDSSTNFIKDRVFRLEDFTLDFKSKKELSLEVQHLVDMFPQFTKKYIRKILYEKGSIEKAVTFLLNLDPEAKEGSGIQSNEEKVVSFFQSSSEALLRRLPSCSEKRARLIISLRPFKNYDDLISKLEETKGVSEGLVKSYNELLASLSAVDLVIRRCIKTSEKMKNELKQLTCEFPTRFQQYKGRTGNVLKPYQVSGVNWMYLLYRSKAGGILADEMGLGKTVQALSFLSTVTREQGAPVLHLVVVPPSTADNWMREAHKWCTGICVLPLFGEYLYFFIKKIILYGIGSLKERQETEKKVESSKESVLVITTYNACLSKHNYPFLKKKKFLCVIFDEGHLLKNMSTMRFRRLFKMESACRILLTGTPLQNNLLELVSLLYFVVPDLFGDESEKITSLFSGIPFFKRTPLVLIFSFRQGSAAYSSGKNTEEGLEEELDLVQRARTIMRPFVLRRRKEDVLNDLPEKTETVILCDMSASQEQLYYSLIEYARRDERGNVNNILMQLRKAANHPLLHRHNYSSDKLRHMAIALQKHNEYKESDAALVTEDMEVMTDFELHSLCSNWSALDAFKLDAHVLFDSGKFSYLEETLPVFKQQNDRVIIFSQFTMMLDILEYYLKEREMKFLRLDGNTAVEERQKLLDSFFEDLDIFVLLASTKAGGVGLNITAANVVILHDLDFNPHNDAQACSRVHRVGQDKPVKIIKLISKNTVESIIHERAATKLALESKMKQCYSNENELKEFVRLACVQTPSRARGARRFA</sequence>
<keyword evidence="7" id="KW-0238">DNA-binding</keyword>
<feature type="domain" description="Helicase ATP-binding" evidence="11">
    <location>
        <begin position="285"/>
        <end position="468"/>
    </location>
</feature>